<gene>
    <name evidence="2" type="ORF">BDA99DRAFT_501702</name>
</gene>
<evidence type="ECO:0000256" key="1">
    <source>
        <dbReference type="SAM" id="SignalP"/>
    </source>
</evidence>
<evidence type="ECO:0000313" key="3">
    <source>
        <dbReference type="Proteomes" id="UP001209540"/>
    </source>
</evidence>
<keyword evidence="3" id="KW-1185">Reference proteome</keyword>
<keyword evidence="1" id="KW-0732">Signal</keyword>
<dbReference type="EMBL" id="JAIXMP010000007">
    <property type="protein sequence ID" value="KAI9270415.1"/>
    <property type="molecule type" value="Genomic_DNA"/>
</dbReference>
<feature type="signal peptide" evidence="1">
    <location>
        <begin position="1"/>
        <end position="18"/>
    </location>
</feature>
<organism evidence="2 3">
    <name type="scientific">Phascolomyces articulosus</name>
    <dbReference type="NCBI Taxonomy" id="60185"/>
    <lineage>
        <taxon>Eukaryota</taxon>
        <taxon>Fungi</taxon>
        <taxon>Fungi incertae sedis</taxon>
        <taxon>Mucoromycota</taxon>
        <taxon>Mucoromycotina</taxon>
        <taxon>Mucoromycetes</taxon>
        <taxon>Mucorales</taxon>
        <taxon>Lichtheimiaceae</taxon>
        <taxon>Phascolomyces</taxon>
    </lineage>
</organism>
<feature type="chain" id="PRO_5042059758" evidence="1">
    <location>
        <begin position="19"/>
        <end position="52"/>
    </location>
</feature>
<name>A0AAD5K5D3_9FUNG</name>
<dbReference type="Proteomes" id="UP001209540">
    <property type="component" value="Unassembled WGS sequence"/>
</dbReference>
<reference evidence="2" key="1">
    <citation type="journal article" date="2022" name="IScience">
        <title>Evolution of zygomycete secretomes and the origins of terrestrial fungal ecologies.</title>
        <authorList>
            <person name="Chang Y."/>
            <person name="Wang Y."/>
            <person name="Mondo S."/>
            <person name="Ahrendt S."/>
            <person name="Andreopoulos W."/>
            <person name="Barry K."/>
            <person name="Beard J."/>
            <person name="Benny G.L."/>
            <person name="Blankenship S."/>
            <person name="Bonito G."/>
            <person name="Cuomo C."/>
            <person name="Desiro A."/>
            <person name="Gervers K.A."/>
            <person name="Hundley H."/>
            <person name="Kuo A."/>
            <person name="LaButti K."/>
            <person name="Lang B.F."/>
            <person name="Lipzen A."/>
            <person name="O'Donnell K."/>
            <person name="Pangilinan J."/>
            <person name="Reynolds N."/>
            <person name="Sandor L."/>
            <person name="Smith M.E."/>
            <person name="Tsang A."/>
            <person name="Grigoriev I.V."/>
            <person name="Stajich J.E."/>
            <person name="Spatafora J.W."/>
        </authorList>
    </citation>
    <scope>NUCLEOTIDE SEQUENCE</scope>
    <source>
        <strain evidence="2">RSA 2281</strain>
    </source>
</reference>
<protein>
    <submittedName>
        <fullName evidence="2">Uncharacterized protein</fullName>
    </submittedName>
</protein>
<dbReference type="AlphaFoldDB" id="A0AAD5K5D3"/>
<reference evidence="2" key="2">
    <citation type="submission" date="2023-02" db="EMBL/GenBank/DDBJ databases">
        <authorList>
            <consortium name="DOE Joint Genome Institute"/>
            <person name="Mondo S.J."/>
            <person name="Chang Y."/>
            <person name="Wang Y."/>
            <person name="Ahrendt S."/>
            <person name="Andreopoulos W."/>
            <person name="Barry K."/>
            <person name="Beard J."/>
            <person name="Benny G.L."/>
            <person name="Blankenship S."/>
            <person name="Bonito G."/>
            <person name="Cuomo C."/>
            <person name="Desiro A."/>
            <person name="Gervers K.A."/>
            <person name="Hundley H."/>
            <person name="Kuo A."/>
            <person name="LaButti K."/>
            <person name="Lang B.F."/>
            <person name="Lipzen A."/>
            <person name="O'Donnell K."/>
            <person name="Pangilinan J."/>
            <person name="Reynolds N."/>
            <person name="Sandor L."/>
            <person name="Smith M.W."/>
            <person name="Tsang A."/>
            <person name="Grigoriev I.V."/>
            <person name="Stajich J.E."/>
            <person name="Spatafora J.W."/>
        </authorList>
    </citation>
    <scope>NUCLEOTIDE SEQUENCE</scope>
    <source>
        <strain evidence="2">RSA 2281</strain>
    </source>
</reference>
<sequence>MVCLFLQFVISWFGTQHSHQNAGSIIGFISVQFERTHTHFLQKKGTTENIDY</sequence>
<evidence type="ECO:0000313" key="2">
    <source>
        <dbReference type="EMBL" id="KAI9270415.1"/>
    </source>
</evidence>
<proteinExistence type="predicted"/>
<accession>A0AAD5K5D3</accession>
<comment type="caution">
    <text evidence="2">The sequence shown here is derived from an EMBL/GenBank/DDBJ whole genome shotgun (WGS) entry which is preliminary data.</text>
</comment>